<evidence type="ECO:0000259" key="1">
    <source>
        <dbReference type="PROSITE" id="PS51462"/>
    </source>
</evidence>
<comment type="caution">
    <text evidence="2">The sequence shown here is derived from an EMBL/GenBank/DDBJ whole genome shotgun (WGS) entry which is preliminary data.</text>
</comment>
<dbReference type="Gene3D" id="3.90.79.10">
    <property type="entry name" value="Nucleoside Triphosphate Pyrophosphohydrolase"/>
    <property type="match status" value="1"/>
</dbReference>
<dbReference type="AlphaFoldDB" id="A0A4R0RKV8"/>
<proteinExistence type="predicted"/>
<evidence type="ECO:0000313" key="3">
    <source>
        <dbReference type="Proteomes" id="UP000292702"/>
    </source>
</evidence>
<dbReference type="GO" id="GO:0044715">
    <property type="term" value="F:8-oxo-dGDP phosphatase activity"/>
    <property type="evidence" value="ECO:0007669"/>
    <property type="project" value="UniProtKB-ARBA"/>
</dbReference>
<sequence>MSSSRTTYLDIVTVCDNFSLSIPERGSDQLAARFRSERLVPWRLSPDPSSPAIGLLRPSVIDELKKETSGSLLFSEDAGSAIVAFASGLDTPRKRSAAMKELCERWRDAGIFPGEMGPKKWRGELYSVYRNPFGSRDGPAEGTDTDIDTHNYAFQMERSACSVFGVVTYGVHMTVYHEEVVGGERSCKIWVPRRAKTKQTWPGYFDNTVAGGIPQGLSPFECILKEAMEEASIPEELVRKNDNGFLQPEVEHIYDVCIPSDVPFEPKPLDGEVESFECLSLSEIIPKMLNRQFKANCAMALLDFMIRYGYVTPEDEPNYLEIITRLHGRFDYDKW</sequence>
<dbReference type="Pfam" id="PF00293">
    <property type="entry name" value="NUDIX"/>
    <property type="match status" value="1"/>
</dbReference>
<dbReference type="STRING" id="92696.A0A4R0RKV8"/>
<dbReference type="OrthoDB" id="10261522at2759"/>
<gene>
    <name evidence="2" type="ORF">EIP91_002285</name>
</gene>
<dbReference type="FunFam" id="3.90.79.10:FF:000019">
    <property type="entry name" value="Thiamin pyrophosphokinase, putative"/>
    <property type="match status" value="1"/>
</dbReference>
<keyword evidence="3" id="KW-1185">Reference proteome</keyword>
<dbReference type="InterPro" id="IPR015797">
    <property type="entry name" value="NUDIX_hydrolase-like_dom_sf"/>
</dbReference>
<organism evidence="2 3">
    <name type="scientific">Steccherinum ochraceum</name>
    <dbReference type="NCBI Taxonomy" id="92696"/>
    <lineage>
        <taxon>Eukaryota</taxon>
        <taxon>Fungi</taxon>
        <taxon>Dikarya</taxon>
        <taxon>Basidiomycota</taxon>
        <taxon>Agaricomycotina</taxon>
        <taxon>Agaricomycetes</taxon>
        <taxon>Polyporales</taxon>
        <taxon>Steccherinaceae</taxon>
        <taxon>Steccherinum</taxon>
    </lineage>
</organism>
<reference evidence="2 3" key="1">
    <citation type="submission" date="2018-11" db="EMBL/GenBank/DDBJ databases">
        <title>Genome assembly of Steccherinum ochraceum LE-BIN_3174, the white-rot fungus of the Steccherinaceae family (The Residual Polyporoid clade, Polyporales, Basidiomycota).</title>
        <authorList>
            <person name="Fedorova T.V."/>
            <person name="Glazunova O.A."/>
            <person name="Landesman E.O."/>
            <person name="Moiseenko K.V."/>
            <person name="Psurtseva N.V."/>
            <person name="Savinova O.S."/>
            <person name="Shakhova N.V."/>
            <person name="Tyazhelova T.V."/>
            <person name="Vasina D.V."/>
        </authorList>
    </citation>
    <scope>NUCLEOTIDE SEQUENCE [LARGE SCALE GENOMIC DNA]</scope>
    <source>
        <strain evidence="2 3">LE-BIN_3174</strain>
    </source>
</reference>
<protein>
    <recommendedName>
        <fullName evidence="1">Nudix hydrolase domain-containing protein</fullName>
    </recommendedName>
</protein>
<dbReference type="Proteomes" id="UP000292702">
    <property type="component" value="Unassembled WGS sequence"/>
</dbReference>
<dbReference type="PROSITE" id="PS51462">
    <property type="entry name" value="NUDIX"/>
    <property type="match status" value="1"/>
</dbReference>
<accession>A0A4R0RKV8</accession>
<dbReference type="SUPFAM" id="SSF55811">
    <property type="entry name" value="Nudix"/>
    <property type="match status" value="1"/>
</dbReference>
<feature type="domain" description="Nudix hydrolase" evidence="1">
    <location>
        <begin position="156"/>
        <end position="303"/>
    </location>
</feature>
<name>A0A4R0RKV8_9APHY</name>
<dbReference type="PANTHER" id="PTHR13622">
    <property type="entry name" value="THIAMIN PYROPHOSPHOKINASE"/>
    <property type="match status" value="1"/>
</dbReference>
<dbReference type="CDD" id="cd03676">
    <property type="entry name" value="NUDIX_Tnr3_like"/>
    <property type="match status" value="1"/>
</dbReference>
<evidence type="ECO:0000313" key="2">
    <source>
        <dbReference type="EMBL" id="TCD65709.1"/>
    </source>
</evidence>
<dbReference type="EMBL" id="RWJN01000167">
    <property type="protein sequence ID" value="TCD65709.1"/>
    <property type="molecule type" value="Genomic_DNA"/>
</dbReference>
<dbReference type="PANTHER" id="PTHR13622:SF8">
    <property type="entry name" value="THIAMIN PYROPHOSPHOKINASE 1"/>
    <property type="match status" value="1"/>
</dbReference>
<dbReference type="InterPro" id="IPR000086">
    <property type="entry name" value="NUDIX_hydrolase_dom"/>
</dbReference>